<evidence type="ECO:0000313" key="1">
    <source>
        <dbReference type="EMBL" id="MBW7453679.1"/>
    </source>
</evidence>
<evidence type="ECO:0000313" key="2">
    <source>
        <dbReference type="Proteomes" id="UP001519887"/>
    </source>
</evidence>
<keyword evidence="2" id="KW-1185">Reference proteome</keyword>
<protein>
    <submittedName>
        <fullName evidence="1">Uncharacterized protein</fullName>
    </submittedName>
</protein>
<proteinExistence type="predicted"/>
<comment type="caution">
    <text evidence="1">The sequence shown here is derived from an EMBL/GenBank/DDBJ whole genome shotgun (WGS) entry which is preliminary data.</text>
</comment>
<dbReference type="EMBL" id="JAHZIK010000103">
    <property type="protein sequence ID" value="MBW7453679.1"/>
    <property type="molecule type" value="Genomic_DNA"/>
</dbReference>
<organism evidence="1 2">
    <name type="scientific">Paenibacillus sepulcri</name>
    <dbReference type="NCBI Taxonomy" id="359917"/>
    <lineage>
        <taxon>Bacteria</taxon>
        <taxon>Bacillati</taxon>
        <taxon>Bacillota</taxon>
        <taxon>Bacilli</taxon>
        <taxon>Bacillales</taxon>
        <taxon>Paenibacillaceae</taxon>
        <taxon>Paenibacillus</taxon>
    </lineage>
</organism>
<accession>A0ABS7BYG3</accession>
<dbReference type="Proteomes" id="UP001519887">
    <property type="component" value="Unassembled WGS sequence"/>
</dbReference>
<name>A0ABS7BYG3_9BACL</name>
<gene>
    <name evidence="1" type="ORF">K0U00_06470</name>
</gene>
<reference evidence="1 2" key="1">
    <citation type="submission" date="2021-07" db="EMBL/GenBank/DDBJ databases">
        <title>Paenibacillus radiodurans sp. nov., isolated from the southeastern edge of Tengger Desert.</title>
        <authorList>
            <person name="Zhang G."/>
        </authorList>
    </citation>
    <scope>NUCLEOTIDE SEQUENCE [LARGE SCALE GENOMIC DNA]</scope>
    <source>
        <strain evidence="1 2">CCM 7311</strain>
    </source>
</reference>
<sequence>MNVIHSVELHLPGDKLPGYYAQIVKGIANTVTLLDRDKTLLFVTSEAEAAEIENFVQHYRVETDRGIWLALEESWEVNERKFEDYGVRTRSGSRYLDLHLAAVMELSSGGGDSELAQAREQCEEHSAAKQHKEGRQLLAVDREQIELIEGIARAYRCRADLLL</sequence>